<name>A0ACB7XG47_9ERIC</name>
<proteinExistence type="predicted"/>
<gene>
    <name evidence="1" type="ORF">Vadar_006378</name>
</gene>
<accession>A0ACB7XG47</accession>
<protein>
    <submittedName>
        <fullName evidence="1">Uncharacterized protein</fullName>
    </submittedName>
</protein>
<keyword evidence="2" id="KW-1185">Reference proteome</keyword>
<dbReference type="Proteomes" id="UP000828048">
    <property type="component" value="Chromosome 10"/>
</dbReference>
<organism evidence="1 2">
    <name type="scientific">Vaccinium darrowii</name>
    <dbReference type="NCBI Taxonomy" id="229202"/>
    <lineage>
        <taxon>Eukaryota</taxon>
        <taxon>Viridiplantae</taxon>
        <taxon>Streptophyta</taxon>
        <taxon>Embryophyta</taxon>
        <taxon>Tracheophyta</taxon>
        <taxon>Spermatophyta</taxon>
        <taxon>Magnoliopsida</taxon>
        <taxon>eudicotyledons</taxon>
        <taxon>Gunneridae</taxon>
        <taxon>Pentapetalae</taxon>
        <taxon>asterids</taxon>
        <taxon>Ericales</taxon>
        <taxon>Ericaceae</taxon>
        <taxon>Vaccinioideae</taxon>
        <taxon>Vaccinieae</taxon>
        <taxon>Vaccinium</taxon>
    </lineage>
</organism>
<comment type="caution">
    <text evidence="1">The sequence shown here is derived from an EMBL/GenBank/DDBJ whole genome shotgun (WGS) entry which is preliminary data.</text>
</comment>
<dbReference type="EMBL" id="CM037160">
    <property type="protein sequence ID" value="KAH7839620.1"/>
    <property type="molecule type" value="Genomic_DNA"/>
</dbReference>
<evidence type="ECO:0000313" key="1">
    <source>
        <dbReference type="EMBL" id="KAH7839620.1"/>
    </source>
</evidence>
<sequence>MATTGEDTSDGIEIISVGKLYSGPWDKKYWSSSRGKDRYPYPVGYKAVRTHNGMACKMEIHEGLKGPLFSIVSEGVPCSGETPDIAWESFQKKGCPRVKLWHGKRHSCNIDGIEVYIGVISIGPIRAANSYSPDSVTFLLLVYYGFLKSDRTLVSDAMFFGFKNPFVQRLLRELVANVGGTAEQSRLPSSVSNSDLGTKHRPQYTASCTSSDALLQPAKPQIKGKRSRKGKPTNVNLTCEASFKKSRPEDQMHNNDTADTRQGPNGRTSMILSDSNQEHDVCSNLEAMEASTSLEAAVQRENGQFLVNDGLPVESSHELGHLVKEFPPHKESNHVSSEKCISTGIAGKLSLHDEHVTLDRSKDAEIQMLCSSMPPEDKAGEAPVPKDTQNASDMDLCAPDSLDPLHDATSDAQPNKVKESPCNGTSELTSEKVVVSESLAPELHPLEEMGTLTASSEKSDFDSVDQEIANSMMTFLLPRALPLLKTFSRKKKKIRNGSEISPCREQNQKKDKRTDYHADVVSPAEAPTHSSPLDQQEKLKTDMLNAEPGLVVSSFGLNPPTVHDIVKSGISGSDAAGVDLAALGESISRSDDWGLHVNVDASAKSYICRAASSDGDDIFTYNKGPVISIGRPGKGDNLIPESALGCMPSSNKDFNRHSDEKVVHCDILSKEKDLNEQPSSVKGTVLSH</sequence>
<reference evidence="1 2" key="1">
    <citation type="journal article" date="2021" name="Hortic Res">
        <title>High-quality reference genome and annotation aids understanding of berry development for evergreen blueberry (Vaccinium darrowii).</title>
        <authorList>
            <person name="Yu J."/>
            <person name="Hulse-Kemp A.M."/>
            <person name="Babiker E."/>
            <person name="Staton M."/>
        </authorList>
    </citation>
    <scope>NUCLEOTIDE SEQUENCE [LARGE SCALE GENOMIC DNA]</scope>
    <source>
        <strain evidence="2">cv. NJ 8807/NJ 8810</strain>
        <tissue evidence="1">Young leaf</tissue>
    </source>
</reference>
<evidence type="ECO:0000313" key="2">
    <source>
        <dbReference type="Proteomes" id="UP000828048"/>
    </source>
</evidence>